<accession>A0A0F9F4D8</accession>
<organism evidence="2">
    <name type="scientific">marine sediment metagenome</name>
    <dbReference type="NCBI Taxonomy" id="412755"/>
    <lineage>
        <taxon>unclassified sequences</taxon>
        <taxon>metagenomes</taxon>
        <taxon>ecological metagenomes</taxon>
    </lineage>
</organism>
<feature type="compositionally biased region" description="Basic and acidic residues" evidence="1">
    <location>
        <begin position="50"/>
        <end position="59"/>
    </location>
</feature>
<gene>
    <name evidence="2" type="ORF">LCGC14_1997530</name>
</gene>
<reference evidence="2" key="1">
    <citation type="journal article" date="2015" name="Nature">
        <title>Complex archaea that bridge the gap between prokaryotes and eukaryotes.</title>
        <authorList>
            <person name="Spang A."/>
            <person name="Saw J.H."/>
            <person name="Jorgensen S.L."/>
            <person name="Zaremba-Niedzwiedzka K."/>
            <person name="Martijn J."/>
            <person name="Lind A.E."/>
            <person name="van Eijk R."/>
            <person name="Schleper C."/>
            <person name="Guy L."/>
            <person name="Ettema T.J."/>
        </authorList>
    </citation>
    <scope>NUCLEOTIDE SEQUENCE</scope>
</reference>
<sequence>MTTYLKHPKPSPDMDAGRSATKVSESMKGAGQDTAEGTMGKGQKTGDGMENEKGSSKGY</sequence>
<dbReference type="AlphaFoldDB" id="A0A0F9F4D8"/>
<dbReference type="EMBL" id="LAZR01022644">
    <property type="protein sequence ID" value="KKL81158.1"/>
    <property type="molecule type" value="Genomic_DNA"/>
</dbReference>
<evidence type="ECO:0000313" key="2">
    <source>
        <dbReference type="EMBL" id="KKL81158.1"/>
    </source>
</evidence>
<feature type="region of interest" description="Disordered" evidence="1">
    <location>
        <begin position="1"/>
        <end position="59"/>
    </location>
</feature>
<name>A0A0F9F4D8_9ZZZZ</name>
<comment type="caution">
    <text evidence="2">The sequence shown here is derived from an EMBL/GenBank/DDBJ whole genome shotgun (WGS) entry which is preliminary data.</text>
</comment>
<protein>
    <submittedName>
        <fullName evidence="2">Uncharacterized protein</fullName>
    </submittedName>
</protein>
<proteinExistence type="predicted"/>
<evidence type="ECO:0000256" key="1">
    <source>
        <dbReference type="SAM" id="MobiDB-lite"/>
    </source>
</evidence>